<evidence type="ECO:0000313" key="9">
    <source>
        <dbReference type="EMBL" id="KAK1358704.1"/>
    </source>
</evidence>
<dbReference type="EMBL" id="JAUIZM010000010">
    <property type="protein sequence ID" value="KAK1358704.1"/>
    <property type="molecule type" value="Genomic_DNA"/>
</dbReference>
<dbReference type="PANTHER" id="PTHR12416">
    <property type="entry name" value="RRNA-PROCESSING PROTEIN UTP23 HOMOLOG"/>
    <property type="match status" value="1"/>
</dbReference>
<feature type="region of interest" description="Disordered" evidence="7">
    <location>
        <begin position="213"/>
        <end position="284"/>
    </location>
</feature>
<feature type="domain" description="UTP23 sensor motif region" evidence="8">
    <location>
        <begin position="225"/>
        <end position="242"/>
    </location>
</feature>
<dbReference type="FunFam" id="3.40.50.1010:FF:000006">
    <property type="entry name" value="rRNA-processing protein UTP23 homolog"/>
    <property type="match status" value="1"/>
</dbReference>
<dbReference type="CDD" id="cd08553">
    <property type="entry name" value="PIN_Fcf1-like"/>
    <property type="match status" value="1"/>
</dbReference>
<sequence>MRLKRQKRHRKTVRFFTACFGFRDPFKVLCDGTFIHHLVAHDISPVDTVLANLLGAEVKIFTTRCVLAELGRLGSAYSGSLSAARNIMPARCDHEKRKSAVDCISEIIGENNAEHFFVATQDADMRKKFHEIPGVPLIFGLRNALLLDPLSKSQRYFAKSAEEERLHLNDLELKMLNMKKYSRPVIKAEDTPDMQEGVDQKFLGSKTLKLSGEKKKTDLKDKVQFKRKKAKGPNPLSCKKKKTQGNQNNTPKKEIKDAEQTVRSRSRKRKRSRKSKTVESTINQ</sequence>
<comment type="function">
    <text evidence="5">Involved in rRNA-processing and ribosome biogenesis.</text>
</comment>
<evidence type="ECO:0000256" key="6">
    <source>
        <dbReference type="ARBA" id="ARBA00038503"/>
    </source>
</evidence>
<evidence type="ECO:0000313" key="10">
    <source>
        <dbReference type="Proteomes" id="UP001237642"/>
    </source>
</evidence>
<dbReference type="Pfam" id="PF24779">
    <property type="entry name" value="UTP23_sensor"/>
    <property type="match status" value="1"/>
</dbReference>
<dbReference type="SUPFAM" id="SSF88723">
    <property type="entry name" value="PIN domain-like"/>
    <property type="match status" value="1"/>
</dbReference>
<evidence type="ECO:0000256" key="2">
    <source>
        <dbReference type="ARBA" id="ARBA00022517"/>
    </source>
</evidence>
<dbReference type="Pfam" id="PF04900">
    <property type="entry name" value="Fcf1"/>
    <property type="match status" value="1"/>
</dbReference>
<keyword evidence="3" id="KW-0698">rRNA processing</keyword>
<comment type="similarity">
    <text evidence="6">Belongs to the UTP23/FCF1 family. UTP23 subfamily.</text>
</comment>
<proteinExistence type="inferred from homology"/>
<comment type="caution">
    <text evidence="9">The sequence shown here is derived from an EMBL/GenBank/DDBJ whole genome shotgun (WGS) entry which is preliminary data.</text>
</comment>
<dbReference type="Gene3D" id="3.40.50.1010">
    <property type="entry name" value="5'-nuclease"/>
    <property type="match status" value="1"/>
</dbReference>
<evidence type="ECO:0000259" key="8">
    <source>
        <dbReference type="Pfam" id="PF24779"/>
    </source>
</evidence>
<reference evidence="9" key="1">
    <citation type="submission" date="2023-02" db="EMBL/GenBank/DDBJ databases">
        <title>Genome of toxic invasive species Heracleum sosnowskyi carries increased number of genes despite the absence of recent whole-genome duplications.</title>
        <authorList>
            <person name="Schelkunov M."/>
            <person name="Shtratnikova V."/>
            <person name="Makarenko M."/>
            <person name="Klepikova A."/>
            <person name="Omelchenko D."/>
            <person name="Novikova G."/>
            <person name="Obukhova E."/>
            <person name="Bogdanov V."/>
            <person name="Penin A."/>
            <person name="Logacheva M."/>
        </authorList>
    </citation>
    <scope>NUCLEOTIDE SEQUENCE</scope>
    <source>
        <strain evidence="9">Hsosn_3</strain>
        <tissue evidence="9">Leaf</tissue>
    </source>
</reference>
<protein>
    <submittedName>
        <fullName evidence="9">rRNA-processing protein UTP23-like</fullName>
    </submittedName>
</protein>
<evidence type="ECO:0000256" key="1">
    <source>
        <dbReference type="ARBA" id="ARBA00004604"/>
    </source>
</evidence>
<dbReference type="AlphaFoldDB" id="A0AAD8H1H1"/>
<evidence type="ECO:0000256" key="3">
    <source>
        <dbReference type="ARBA" id="ARBA00022552"/>
    </source>
</evidence>
<dbReference type="GO" id="GO:0006364">
    <property type="term" value="P:rRNA processing"/>
    <property type="evidence" value="ECO:0007669"/>
    <property type="project" value="UniProtKB-KW"/>
</dbReference>
<organism evidence="9 10">
    <name type="scientific">Heracleum sosnowskyi</name>
    <dbReference type="NCBI Taxonomy" id="360622"/>
    <lineage>
        <taxon>Eukaryota</taxon>
        <taxon>Viridiplantae</taxon>
        <taxon>Streptophyta</taxon>
        <taxon>Embryophyta</taxon>
        <taxon>Tracheophyta</taxon>
        <taxon>Spermatophyta</taxon>
        <taxon>Magnoliopsida</taxon>
        <taxon>eudicotyledons</taxon>
        <taxon>Gunneridae</taxon>
        <taxon>Pentapetalae</taxon>
        <taxon>asterids</taxon>
        <taxon>campanulids</taxon>
        <taxon>Apiales</taxon>
        <taxon>Apiaceae</taxon>
        <taxon>Apioideae</taxon>
        <taxon>apioid superclade</taxon>
        <taxon>Tordylieae</taxon>
        <taxon>Tordyliinae</taxon>
        <taxon>Heracleum</taxon>
    </lineage>
</organism>
<dbReference type="InterPro" id="IPR029060">
    <property type="entry name" value="PIN-like_dom_sf"/>
</dbReference>
<dbReference type="GO" id="GO:0032040">
    <property type="term" value="C:small-subunit processome"/>
    <property type="evidence" value="ECO:0007669"/>
    <property type="project" value="InterPro"/>
</dbReference>
<feature type="compositionally biased region" description="Basic and acidic residues" evidence="7">
    <location>
        <begin position="251"/>
        <end position="262"/>
    </location>
</feature>
<dbReference type="InterPro" id="IPR057776">
    <property type="entry name" value="UTP23_sensor"/>
</dbReference>
<dbReference type="InterPro" id="IPR006984">
    <property type="entry name" value="Fcf1/UTP23"/>
</dbReference>
<gene>
    <name evidence="9" type="ORF">POM88_043178</name>
</gene>
<keyword evidence="10" id="KW-1185">Reference proteome</keyword>
<comment type="subcellular location">
    <subcellularLocation>
        <location evidence="1">Nucleus</location>
        <location evidence="1">Nucleolus</location>
    </subcellularLocation>
</comment>
<accession>A0AAD8H1H1</accession>
<keyword evidence="2" id="KW-0690">Ribosome biogenesis</keyword>
<dbReference type="Proteomes" id="UP001237642">
    <property type="component" value="Unassembled WGS sequence"/>
</dbReference>
<feature type="compositionally biased region" description="Basic and acidic residues" evidence="7">
    <location>
        <begin position="213"/>
        <end position="224"/>
    </location>
</feature>
<evidence type="ECO:0000256" key="5">
    <source>
        <dbReference type="ARBA" id="ARBA00037300"/>
    </source>
</evidence>
<feature type="compositionally biased region" description="Basic residues" evidence="7">
    <location>
        <begin position="264"/>
        <end position="275"/>
    </location>
</feature>
<name>A0AAD8H1H1_9APIA</name>
<keyword evidence="4" id="KW-0539">Nucleus</keyword>
<evidence type="ECO:0000256" key="4">
    <source>
        <dbReference type="ARBA" id="ARBA00023242"/>
    </source>
</evidence>
<evidence type="ECO:0000256" key="7">
    <source>
        <dbReference type="SAM" id="MobiDB-lite"/>
    </source>
</evidence>
<reference evidence="9" key="2">
    <citation type="submission" date="2023-05" db="EMBL/GenBank/DDBJ databases">
        <authorList>
            <person name="Schelkunov M.I."/>
        </authorList>
    </citation>
    <scope>NUCLEOTIDE SEQUENCE</scope>
    <source>
        <strain evidence="9">Hsosn_3</strain>
        <tissue evidence="9">Leaf</tissue>
    </source>
</reference>